<feature type="non-terminal residue" evidence="2">
    <location>
        <position position="43"/>
    </location>
</feature>
<evidence type="ECO:0000256" key="1">
    <source>
        <dbReference type="SAM" id="MobiDB-lite"/>
    </source>
</evidence>
<dbReference type="AlphaFoldDB" id="A0A6J4NU10"/>
<organism evidence="2">
    <name type="scientific">uncultured Rubrobacteraceae bacterium</name>
    <dbReference type="NCBI Taxonomy" id="349277"/>
    <lineage>
        <taxon>Bacteria</taxon>
        <taxon>Bacillati</taxon>
        <taxon>Actinomycetota</taxon>
        <taxon>Rubrobacteria</taxon>
        <taxon>Rubrobacterales</taxon>
        <taxon>Rubrobacteraceae</taxon>
        <taxon>environmental samples</taxon>
    </lineage>
</organism>
<proteinExistence type="predicted"/>
<reference evidence="2" key="1">
    <citation type="submission" date="2020-02" db="EMBL/GenBank/DDBJ databases">
        <authorList>
            <person name="Meier V. D."/>
        </authorList>
    </citation>
    <scope>NUCLEOTIDE SEQUENCE</scope>
    <source>
        <strain evidence="2">AVDCRST_MAG03</strain>
    </source>
</reference>
<accession>A0A6J4NU10</accession>
<evidence type="ECO:0000313" key="2">
    <source>
        <dbReference type="EMBL" id="CAA9396869.1"/>
    </source>
</evidence>
<protein>
    <submittedName>
        <fullName evidence="2">Uncharacterized protein</fullName>
    </submittedName>
</protein>
<feature type="non-terminal residue" evidence="2">
    <location>
        <position position="1"/>
    </location>
</feature>
<feature type="region of interest" description="Disordered" evidence="1">
    <location>
        <begin position="1"/>
        <end position="43"/>
    </location>
</feature>
<name>A0A6J4NU10_9ACTN</name>
<sequence>VPLGTEETQRPEPGLLRGRADRLPDGRGAGPAVSRDGPGPAAL</sequence>
<dbReference type="EMBL" id="CADCUT010000056">
    <property type="protein sequence ID" value="CAA9396869.1"/>
    <property type="molecule type" value="Genomic_DNA"/>
</dbReference>
<gene>
    <name evidence="2" type="ORF">AVDCRST_MAG03-975</name>
</gene>